<comment type="catalytic activity">
    <reaction evidence="1">
        <text>Hydrolysis of terminal non-reducing N-acetyl-D-hexosamine residues in N-acetyl-beta-D-hexosaminides.</text>
        <dbReference type="EC" id="3.2.1.52"/>
    </reaction>
</comment>
<dbReference type="EC" id="3.2.1.52" evidence="3"/>
<organism evidence="11 12">
    <name type="scientific">Sphingomonas hengshuiensis</name>
    <dbReference type="NCBI Taxonomy" id="1609977"/>
    <lineage>
        <taxon>Bacteria</taxon>
        <taxon>Pseudomonadati</taxon>
        <taxon>Pseudomonadota</taxon>
        <taxon>Alphaproteobacteria</taxon>
        <taxon>Sphingomonadales</taxon>
        <taxon>Sphingomonadaceae</taxon>
        <taxon>Sphingomonas</taxon>
    </lineage>
</organism>
<dbReference type="SUPFAM" id="SSF55545">
    <property type="entry name" value="beta-N-acetylhexosaminidase-like domain"/>
    <property type="match status" value="1"/>
</dbReference>
<dbReference type="InterPro" id="IPR025705">
    <property type="entry name" value="Beta_hexosaminidase_sua/sub"/>
</dbReference>
<dbReference type="SUPFAM" id="SSF51445">
    <property type="entry name" value="(Trans)glycosidases"/>
    <property type="match status" value="1"/>
</dbReference>
<evidence type="ECO:0000256" key="9">
    <source>
        <dbReference type="SAM" id="SignalP"/>
    </source>
</evidence>
<dbReference type="SUPFAM" id="SSF81296">
    <property type="entry name" value="E set domains"/>
    <property type="match status" value="1"/>
</dbReference>
<dbReference type="PRINTS" id="PR00738">
    <property type="entry name" value="GLHYDRLASE20"/>
</dbReference>
<dbReference type="InterPro" id="IPR008965">
    <property type="entry name" value="CBM2/CBM3_carb-bd_dom_sf"/>
</dbReference>
<protein>
    <recommendedName>
        <fullName evidence="3">beta-N-acetylhexosaminidase</fullName>
        <ecNumber evidence="3">3.2.1.52</ecNumber>
    </recommendedName>
    <alternativeName>
        <fullName evidence="6">Beta-N-acetylhexosaminidase</fullName>
    </alternativeName>
    <alternativeName>
        <fullName evidence="7">N-acetyl-beta-glucosaminidase</fullName>
    </alternativeName>
</protein>
<evidence type="ECO:0000256" key="2">
    <source>
        <dbReference type="ARBA" id="ARBA00006285"/>
    </source>
</evidence>
<feature type="domain" description="Chitobiase/beta-hexosaminidases N-terminal" evidence="10">
    <location>
        <begin position="34"/>
        <end position="196"/>
    </location>
</feature>
<keyword evidence="5" id="KW-0326">Glycosidase</keyword>
<dbReference type="Gene3D" id="3.20.20.80">
    <property type="entry name" value="Glycosidases"/>
    <property type="match status" value="1"/>
</dbReference>
<reference evidence="11 12" key="1">
    <citation type="submission" date="2017-08" db="EMBL/GenBank/DDBJ databases">
        <title>Infants hospitalized years apart are colonized by the same room-sourced microbial strains.</title>
        <authorList>
            <person name="Brooks B."/>
            <person name="Olm M.R."/>
            <person name="Firek B.A."/>
            <person name="Baker R."/>
            <person name="Thomas B.C."/>
            <person name="Morowitz M.J."/>
            <person name="Banfield J.F."/>
        </authorList>
    </citation>
    <scope>NUCLEOTIDE SEQUENCE [LARGE SCALE GENOMIC DNA]</scope>
    <source>
        <strain evidence="11">S2_018_000_R3_110</strain>
    </source>
</reference>
<dbReference type="GO" id="GO:0030203">
    <property type="term" value="P:glycosaminoglycan metabolic process"/>
    <property type="evidence" value="ECO:0007669"/>
    <property type="project" value="TreeGrafter"/>
</dbReference>
<proteinExistence type="inferred from homology"/>
<dbReference type="Gene3D" id="2.60.40.10">
    <property type="entry name" value="Immunoglobulins"/>
    <property type="match status" value="1"/>
</dbReference>
<dbReference type="InterPro" id="IPR015882">
    <property type="entry name" value="HEX_bac_N"/>
</dbReference>
<dbReference type="Gene3D" id="2.60.40.290">
    <property type="match status" value="1"/>
</dbReference>
<evidence type="ECO:0000256" key="3">
    <source>
        <dbReference type="ARBA" id="ARBA00012663"/>
    </source>
</evidence>
<gene>
    <name evidence="11" type="ORF">DI632_09475</name>
</gene>
<dbReference type="GO" id="GO:0005975">
    <property type="term" value="P:carbohydrate metabolic process"/>
    <property type="evidence" value="ECO:0007669"/>
    <property type="project" value="InterPro"/>
</dbReference>
<evidence type="ECO:0000256" key="6">
    <source>
        <dbReference type="ARBA" id="ARBA00030512"/>
    </source>
</evidence>
<sequence length="846" mass="91922">MRHMLMGLVLGVAAGASAETTPQPIQSDLDRFAATLGYRFTILDNRPTDCPGPGACFRSEIELVVPAETGTIPAGLTLQYGFVGRVLHIESDMFDDALVNGDLHRLSLKPGRRLQPGQRYRIGIVGTGHFFSRYYVMPNASLAAPGLTPRIIAATRPVRSAETGLETLPFVAPMTDEARLATSVSGDRTTWLTPQRAFERYAARGAALPADVVILPRPVRVTRPNGTGADLSRGIRLSVSGIDARSLDAAVAALGVPRSTNGASVVIARAPELSPEAYRLSIADGRVRIAAADAAGANHALRSLAQQAAGESFHLRPLEIQDAPRYAFRGLHIDVARNFHSKAKLLSLIEQAATYKLKKLHLHLGDDEGWRLQIRKLPELTEIGAYRCLDASERTCLQPQLGAEPARDAPTNGFLTQADYLEILTAAKARGIEVIPSFDMPGHSRAAIRSMEVRYDRLIASGRKAEAKRYRLVEPDDTTPYRSIQNYNDNTLNVCIEPTYRFLDTVIDEVRALHRRAGTPLTTYHIGADETAGAWSQSPACRAMMARTGLKPTQLGAHFIERVAASLAARNIRVAGWSDGMGHTAVDRMPGAVQTNIWGGLHTGGVAEAHDQVNRGWRVVLSMPDFAYLDMPNAVDPEERGYDWGTREIDAWKAFAFMPGNLPANASIRGNILNQPTPVSDGSPMAAGSSVAGIQAQLWSETIRSDEQVDYMLFPRLLAFAERAWRRPEWEPVYVPGTSYSLGDGKVDVRTIDAAWNEFASRAAAALAGLDRAGIAYRIAPPGARIVAGRLAMNSELPGVPLEYRTGKGAWQRYTEPVAVTGPVQVRSRSADGRRAGRAVMVDSTR</sequence>
<name>A0A2W4ZBD5_9SPHN</name>
<feature type="chain" id="PRO_5015893101" description="beta-N-acetylhexosaminidase" evidence="9">
    <location>
        <begin position="19"/>
        <end position="846"/>
    </location>
</feature>
<dbReference type="Pfam" id="PF02838">
    <property type="entry name" value="Glyco_hydro_20b"/>
    <property type="match status" value="1"/>
</dbReference>
<keyword evidence="4" id="KW-0378">Hydrolase</keyword>
<dbReference type="AlphaFoldDB" id="A0A2W4ZBD5"/>
<evidence type="ECO:0000256" key="8">
    <source>
        <dbReference type="PIRSR" id="PIRSR625705-1"/>
    </source>
</evidence>
<dbReference type="GO" id="GO:0030247">
    <property type="term" value="F:polysaccharide binding"/>
    <property type="evidence" value="ECO:0007669"/>
    <property type="project" value="InterPro"/>
</dbReference>
<dbReference type="PANTHER" id="PTHR22600:SF57">
    <property type="entry name" value="BETA-N-ACETYLHEXOSAMINIDASE"/>
    <property type="match status" value="1"/>
</dbReference>
<dbReference type="Pfam" id="PF00728">
    <property type="entry name" value="Glyco_hydro_20"/>
    <property type="match status" value="1"/>
</dbReference>
<dbReference type="SUPFAM" id="SSF49384">
    <property type="entry name" value="Carbohydrate-binding domain"/>
    <property type="match status" value="1"/>
</dbReference>
<dbReference type="InterPro" id="IPR015883">
    <property type="entry name" value="Glyco_hydro_20_cat"/>
</dbReference>
<evidence type="ECO:0000256" key="1">
    <source>
        <dbReference type="ARBA" id="ARBA00001231"/>
    </source>
</evidence>
<dbReference type="InterPro" id="IPR013783">
    <property type="entry name" value="Ig-like_fold"/>
</dbReference>
<evidence type="ECO:0000313" key="11">
    <source>
        <dbReference type="EMBL" id="PZO77259.1"/>
    </source>
</evidence>
<dbReference type="InterPro" id="IPR014756">
    <property type="entry name" value="Ig_E-set"/>
</dbReference>
<dbReference type="CDD" id="cd02847">
    <property type="entry name" value="E_set_Chitobiase_C"/>
    <property type="match status" value="1"/>
</dbReference>
<dbReference type="GO" id="GO:0004563">
    <property type="term" value="F:beta-N-acetylhexosaminidase activity"/>
    <property type="evidence" value="ECO:0007669"/>
    <property type="project" value="UniProtKB-EC"/>
</dbReference>
<dbReference type="EMBL" id="QFNF01000022">
    <property type="protein sequence ID" value="PZO77259.1"/>
    <property type="molecule type" value="Genomic_DNA"/>
</dbReference>
<evidence type="ECO:0000256" key="5">
    <source>
        <dbReference type="ARBA" id="ARBA00023295"/>
    </source>
</evidence>
<dbReference type="InterPro" id="IPR004866">
    <property type="entry name" value="CHB/HEX_N_dom"/>
</dbReference>
<evidence type="ECO:0000259" key="10">
    <source>
        <dbReference type="SMART" id="SM01081"/>
    </source>
</evidence>
<dbReference type="SMART" id="SM01081">
    <property type="entry name" value="CHB_HEX"/>
    <property type="match status" value="1"/>
</dbReference>
<comment type="similarity">
    <text evidence="2">Belongs to the glycosyl hydrolase 20 family.</text>
</comment>
<keyword evidence="9" id="KW-0732">Signal</keyword>
<evidence type="ECO:0000256" key="7">
    <source>
        <dbReference type="ARBA" id="ARBA00033000"/>
    </source>
</evidence>
<accession>A0A2W4ZBD5</accession>
<dbReference type="Pfam" id="PF03173">
    <property type="entry name" value="CHB_HEX"/>
    <property type="match status" value="1"/>
</dbReference>
<dbReference type="InterPro" id="IPR017853">
    <property type="entry name" value="GH"/>
</dbReference>
<feature type="signal peptide" evidence="9">
    <location>
        <begin position="1"/>
        <end position="18"/>
    </location>
</feature>
<dbReference type="Proteomes" id="UP000248614">
    <property type="component" value="Unassembled WGS sequence"/>
</dbReference>
<dbReference type="Gene3D" id="3.30.379.10">
    <property type="entry name" value="Chitobiase/beta-hexosaminidase domain 2-like"/>
    <property type="match status" value="1"/>
</dbReference>
<dbReference type="PANTHER" id="PTHR22600">
    <property type="entry name" value="BETA-HEXOSAMINIDASE"/>
    <property type="match status" value="1"/>
</dbReference>
<dbReference type="Pfam" id="PF03174">
    <property type="entry name" value="CHB_HEX_C"/>
    <property type="match status" value="1"/>
</dbReference>
<feature type="active site" description="Proton donor" evidence="8">
    <location>
        <position position="530"/>
    </location>
</feature>
<dbReference type="GO" id="GO:0016020">
    <property type="term" value="C:membrane"/>
    <property type="evidence" value="ECO:0007669"/>
    <property type="project" value="TreeGrafter"/>
</dbReference>
<dbReference type="InterPro" id="IPR012291">
    <property type="entry name" value="CBM2_carb-bd_dom_sf"/>
</dbReference>
<dbReference type="InterPro" id="IPR029018">
    <property type="entry name" value="Hex-like_dom2"/>
</dbReference>
<evidence type="ECO:0000313" key="12">
    <source>
        <dbReference type="Proteomes" id="UP000248614"/>
    </source>
</evidence>
<evidence type="ECO:0000256" key="4">
    <source>
        <dbReference type="ARBA" id="ARBA00022801"/>
    </source>
</evidence>
<dbReference type="InterPro" id="IPR004867">
    <property type="entry name" value="CHB_C_dom"/>
</dbReference>
<comment type="caution">
    <text evidence="11">The sequence shown here is derived from an EMBL/GenBank/DDBJ whole genome shotgun (WGS) entry which is preliminary data.</text>
</comment>